<comment type="caution">
    <text evidence="1">The sequence shown here is derived from an EMBL/GenBank/DDBJ whole genome shotgun (WGS) entry which is preliminary data.</text>
</comment>
<evidence type="ECO:0000313" key="2">
    <source>
        <dbReference type="Proteomes" id="UP000031586"/>
    </source>
</evidence>
<dbReference type="RefSeq" id="WP_020197795.1">
    <property type="nucleotide sequence ID" value="NZ_BAOH01000142.1"/>
</dbReference>
<dbReference type="Proteomes" id="UP000031586">
    <property type="component" value="Unassembled WGS sequence"/>
</dbReference>
<sequence length="164" mass="18724">MNLFIDEALEAQVNVSEGYQGACQVIFYGETKDHFAVFPYLEEAESTVNPTVGGYSFAIINETTEAVTHESAFHWLFPDAFIIEQQPIVSIQQTFGLTSGEIKEMQTEADTYVSVFFFFERLENYVRWGRNRADHIIQALYGRMIMAAMLLCGEWFCRIENGSS</sequence>
<protein>
    <submittedName>
        <fullName evidence="1">Uncharacterized protein</fullName>
    </submittedName>
</protein>
<gene>
    <name evidence="1" type="ORF">H735_28465</name>
</gene>
<accession>A0A0C1YS19</accession>
<proteinExistence type="predicted"/>
<evidence type="ECO:0000313" key="1">
    <source>
        <dbReference type="EMBL" id="KIF46864.1"/>
    </source>
</evidence>
<dbReference type="AlphaFoldDB" id="A0A0C1YS19"/>
<reference evidence="1 2" key="1">
    <citation type="submission" date="2014-07" db="EMBL/GenBank/DDBJ databases">
        <title>Unique and conserved regions in Vibrio harveyi and related species in comparison with the shrimp pathogen Vibrio harveyi CAIM 1792.</title>
        <authorList>
            <person name="Espinoza-Valles I."/>
            <person name="Vora G."/>
            <person name="Leekitcharoenphon P."/>
            <person name="Ussery D."/>
            <person name="Hoj L."/>
            <person name="Gomez-Gil B."/>
        </authorList>
    </citation>
    <scope>NUCLEOTIDE SEQUENCE [LARGE SCALE GENOMIC DNA]</scope>
    <source>
        <strain evidence="2">CAIM 1854 / LMG 25443</strain>
    </source>
</reference>
<name>A0A0C1YS19_9VIBR</name>
<dbReference type="PATRIC" id="fig|1229493.5.peg.5515"/>
<organism evidence="1 2">
    <name type="scientific">Vibrio owensii CAIM 1854 = LMG 25443</name>
    <dbReference type="NCBI Taxonomy" id="1229493"/>
    <lineage>
        <taxon>Bacteria</taxon>
        <taxon>Pseudomonadati</taxon>
        <taxon>Pseudomonadota</taxon>
        <taxon>Gammaproteobacteria</taxon>
        <taxon>Vibrionales</taxon>
        <taxon>Vibrionaceae</taxon>
        <taxon>Vibrio</taxon>
    </lineage>
</organism>
<dbReference type="EMBL" id="JPRD01000070">
    <property type="protein sequence ID" value="KIF46864.1"/>
    <property type="molecule type" value="Genomic_DNA"/>
</dbReference>